<dbReference type="GO" id="GO:0005085">
    <property type="term" value="F:guanyl-nucleotide exchange factor activity"/>
    <property type="evidence" value="ECO:0007669"/>
    <property type="project" value="TreeGrafter"/>
</dbReference>
<dbReference type="SUPFAM" id="SSF52058">
    <property type="entry name" value="L domain-like"/>
    <property type="match status" value="1"/>
</dbReference>
<comment type="caution">
    <text evidence="2">The sequence shown here is derived from an EMBL/GenBank/DDBJ whole genome shotgun (WGS) entry which is preliminary data.</text>
</comment>
<gene>
    <name evidence="2" type="ORF">FHS60_000686</name>
</gene>
<evidence type="ECO:0000313" key="2">
    <source>
        <dbReference type="EMBL" id="MBB3702233.1"/>
    </source>
</evidence>
<dbReference type="InterPro" id="IPR051553">
    <property type="entry name" value="Ran_GTPase-activating"/>
</dbReference>
<dbReference type="RefSeq" id="WP_183694896.1">
    <property type="nucleotide sequence ID" value="NZ_JACICA010000002.1"/>
</dbReference>
<dbReference type="InterPro" id="IPR009091">
    <property type="entry name" value="RCC1/BLIP-II"/>
</dbReference>
<proteinExistence type="predicted"/>
<dbReference type="PANTHER" id="PTHR45982:SF1">
    <property type="entry name" value="REGULATOR OF CHROMOSOME CONDENSATION"/>
    <property type="match status" value="1"/>
</dbReference>
<protein>
    <submittedName>
        <fullName evidence="2">Alpha-tubulin suppressor-like RCC1 family protein</fullName>
    </submittedName>
</protein>
<dbReference type="InterPro" id="IPR000408">
    <property type="entry name" value="Reg_chr_condens"/>
</dbReference>
<accession>A0A7W5XXD0</accession>
<feature type="chain" id="PRO_5031530342" evidence="1">
    <location>
        <begin position="24"/>
        <end position="699"/>
    </location>
</feature>
<reference evidence="2 3" key="1">
    <citation type="submission" date="2020-08" db="EMBL/GenBank/DDBJ databases">
        <title>Genomic Encyclopedia of Type Strains, Phase IV (KMG-IV): sequencing the most valuable type-strain genomes for metagenomic binning, comparative biology and taxonomic classification.</title>
        <authorList>
            <person name="Goeker M."/>
        </authorList>
    </citation>
    <scope>NUCLEOTIDE SEQUENCE [LARGE SCALE GENOMIC DNA]</scope>
    <source>
        <strain evidence="2 3">DSM 22548</strain>
    </source>
</reference>
<name>A0A7W5XXD0_9BACT</name>
<evidence type="ECO:0000313" key="3">
    <source>
        <dbReference type="Proteomes" id="UP000541425"/>
    </source>
</evidence>
<dbReference type="Gene3D" id="3.80.10.10">
    <property type="entry name" value="Ribonuclease Inhibitor"/>
    <property type="match status" value="1"/>
</dbReference>
<dbReference type="Pfam" id="PF00415">
    <property type="entry name" value="RCC1"/>
    <property type="match status" value="3"/>
</dbReference>
<dbReference type="PROSITE" id="PS50012">
    <property type="entry name" value="RCC1_3"/>
    <property type="match status" value="4"/>
</dbReference>
<dbReference type="EMBL" id="JACICA010000002">
    <property type="protein sequence ID" value="MBB3702233.1"/>
    <property type="molecule type" value="Genomic_DNA"/>
</dbReference>
<dbReference type="GO" id="GO:0005737">
    <property type="term" value="C:cytoplasm"/>
    <property type="evidence" value="ECO:0007669"/>
    <property type="project" value="TreeGrafter"/>
</dbReference>
<dbReference type="InterPro" id="IPR026906">
    <property type="entry name" value="LRR_5"/>
</dbReference>
<dbReference type="PANTHER" id="PTHR45982">
    <property type="entry name" value="REGULATOR OF CHROMOSOME CONDENSATION"/>
    <property type="match status" value="1"/>
</dbReference>
<dbReference type="AlphaFoldDB" id="A0A7W5XXD0"/>
<keyword evidence="1" id="KW-0732">Signal</keyword>
<dbReference type="SUPFAM" id="SSF50985">
    <property type="entry name" value="RCC1/BLIP-II"/>
    <property type="match status" value="2"/>
</dbReference>
<dbReference type="InterPro" id="IPR032675">
    <property type="entry name" value="LRR_dom_sf"/>
</dbReference>
<dbReference type="Gene3D" id="2.130.10.30">
    <property type="entry name" value="Regulator of chromosome condensation 1/beta-lactamase-inhibitor protein II"/>
    <property type="match status" value="2"/>
</dbReference>
<dbReference type="Pfam" id="PF13306">
    <property type="entry name" value="LRR_5"/>
    <property type="match status" value="1"/>
</dbReference>
<sequence length="699" mass="75213">MNTFIKGTLASLCAMFFIGGANAQTHQWQFVTTGEGSTYAIEKDGSLWAWGWNESGQLGIGGGAQKVSVPTQVGTEKTWKYAVAGQSYAFFIKADGTLWAVGDNTKGVQGVGDGMGHKTPIQVGTDTNWKSVSVSRFFGHTAIGLKTDGTLWGWGEGELGTLGLGNYKNQPTPKQIGTDTDWAQVTVGDNTTLALKTDGSLWGWGWNDNGTLCDLPKKTKTPARIGTDNDWVQVYSVSTCAYGIKADGSLWVWGSDDKNILGLNDENITKVQQPLKINAFKEPVAFISGYREGRVVGLGSGGVATKLYAWGTNADGALGNGTGVAIDNPTGGITYTGVPVEVKLPADVKVTQLTSGEGYSIVLTDKGKLYGWGKNRGGQLGDHANESQMTFSSLPIVAGEKAEEVQTTFTFDAENIPASLKEAKVLILTGAWGTEDFSKLTAAIGNNSGFPPAGNTTIEKVDMSQATIKARTYLYVTYGVNNVGTFQGCKALKEVVMPADAEAANFVSFRSAFQNCRVLESIEMKGCSSVRNLTDAFFGCEKLKRCDLSAAANITMTESMFDQCSELEEVILPGSIALQKYAFGNCLKLKKIDWSRFTGKKAPVFAKDLFQYITDYKAITLIVPEAAYEWFTAHADWSKLNIVKATTTGLSELQPSTPAYAGKVYDLQGRYLTTVANESELNRLPVGMYICNGKKVLVK</sequence>
<dbReference type="Proteomes" id="UP000541425">
    <property type="component" value="Unassembled WGS sequence"/>
</dbReference>
<organism evidence="2 3">
    <name type="scientific">Alloprevotella rava</name>
    <dbReference type="NCBI Taxonomy" id="671218"/>
    <lineage>
        <taxon>Bacteria</taxon>
        <taxon>Pseudomonadati</taxon>
        <taxon>Bacteroidota</taxon>
        <taxon>Bacteroidia</taxon>
        <taxon>Bacteroidales</taxon>
        <taxon>Prevotellaceae</taxon>
        <taxon>Alloprevotella</taxon>
    </lineage>
</organism>
<feature type="signal peptide" evidence="1">
    <location>
        <begin position="1"/>
        <end position="23"/>
    </location>
</feature>
<evidence type="ECO:0000256" key="1">
    <source>
        <dbReference type="SAM" id="SignalP"/>
    </source>
</evidence>